<dbReference type="Gene3D" id="3.40.630.30">
    <property type="match status" value="1"/>
</dbReference>
<organism evidence="2 3">
    <name type="scientific">Daldinia eschscholtzii</name>
    <dbReference type="NCBI Taxonomy" id="292717"/>
    <lineage>
        <taxon>Eukaryota</taxon>
        <taxon>Fungi</taxon>
        <taxon>Dikarya</taxon>
        <taxon>Ascomycota</taxon>
        <taxon>Pezizomycotina</taxon>
        <taxon>Sordariomycetes</taxon>
        <taxon>Xylariomycetidae</taxon>
        <taxon>Xylariales</taxon>
        <taxon>Hypoxylaceae</taxon>
        <taxon>Daldinia</taxon>
    </lineage>
</organism>
<proteinExistence type="predicted"/>
<name>A0AAX6MPV3_9PEZI</name>
<sequence>MPADASSSVSVTVYTQPPEDLVTLLRTHHRPHALPLLRRLAFTRFPGGITEHTRILFASASGPELRDHSQDTPFATAYLDLSRGPETEIWLYSTLERHPSALVASAASSTTIEHPNEEQTAAAECAYQLLRKVKSLREAFYAPGTAHAAVQRQAGLSLRPAQILAGTLSETTRIALLNRGVVFSYVAVYDKWMFRLGSLPEVVPPRPLAEGEEGMEWRTVRREDIPLMLSRTSIPRKERTIVLLPSMAVYKSDGTPIAWVLLGPDSSLSNLHCEEEWRGKGFAKAAAVKILRERLKEYDDDEHCWADVAPDNPKSQRVCKSLGGKIAWSVSCIKMGWLDKK</sequence>
<evidence type="ECO:0000313" key="2">
    <source>
        <dbReference type="EMBL" id="KAK6954524.1"/>
    </source>
</evidence>
<dbReference type="InterPro" id="IPR053225">
    <property type="entry name" value="Acyl-CoA_N-acyltransferase"/>
</dbReference>
<dbReference type="Proteomes" id="UP001369815">
    <property type="component" value="Unassembled WGS sequence"/>
</dbReference>
<dbReference type="GO" id="GO:0016747">
    <property type="term" value="F:acyltransferase activity, transferring groups other than amino-acyl groups"/>
    <property type="evidence" value="ECO:0007669"/>
    <property type="project" value="InterPro"/>
</dbReference>
<comment type="caution">
    <text evidence="2">The sequence shown here is derived from an EMBL/GenBank/DDBJ whole genome shotgun (WGS) entry which is preliminary data.</text>
</comment>
<evidence type="ECO:0000313" key="3">
    <source>
        <dbReference type="Proteomes" id="UP001369815"/>
    </source>
</evidence>
<dbReference type="AlphaFoldDB" id="A0AAX6MPV3"/>
<dbReference type="InterPro" id="IPR016181">
    <property type="entry name" value="Acyl_CoA_acyltransferase"/>
</dbReference>
<dbReference type="PANTHER" id="PTHR20958:SF6">
    <property type="entry name" value="GLYCINE N-ACYLTRANSFERASE-LIKE PROTEIN"/>
    <property type="match status" value="1"/>
</dbReference>
<reference evidence="2 3" key="1">
    <citation type="journal article" date="2024" name="Front Chem Biol">
        <title>Unveiling the potential of Daldinia eschscholtzii MFLUCC 19-0629 through bioactivity and bioinformatics studies for enhanced sustainable agriculture production.</title>
        <authorList>
            <person name="Brooks S."/>
            <person name="Weaver J.A."/>
            <person name="Klomchit A."/>
            <person name="Alharthi S.A."/>
            <person name="Onlamun T."/>
            <person name="Nurani R."/>
            <person name="Vong T.K."/>
            <person name="Alberti F."/>
            <person name="Greco C."/>
        </authorList>
    </citation>
    <scope>NUCLEOTIDE SEQUENCE [LARGE SCALE GENOMIC DNA]</scope>
    <source>
        <strain evidence="2">MFLUCC 19-0629</strain>
    </source>
</reference>
<dbReference type="EMBL" id="JBANMG010000004">
    <property type="protein sequence ID" value="KAK6954524.1"/>
    <property type="molecule type" value="Genomic_DNA"/>
</dbReference>
<dbReference type="PANTHER" id="PTHR20958">
    <property type="entry name" value="GLYCINE N-ACYLTRANSFERASE-LIKE PROTEIN"/>
    <property type="match status" value="1"/>
</dbReference>
<dbReference type="PROSITE" id="PS51186">
    <property type="entry name" value="GNAT"/>
    <property type="match status" value="1"/>
</dbReference>
<dbReference type="InterPro" id="IPR013653">
    <property type="entry name" value="GCN5-like_dom"/>
</dbReference>
<gene>
    <name evidence="2" type="ORF">Daesc_004491</name>
</gene>
<dbReference type="Pfam" id="PF08445">
    <property type="entry name" value="FR47"/>
    <property type="match status" value="1"/>
</dbReference>
<keyword evidence="3" id="KW-1185">Reference proteome</keyword>
<dbReference type="InterPro" id="IPR000182">
    <property type="entry name" value="GNAT_dom"/>
</dbReference>
<dbReference type="SUPFAM" id="SSF55729">
    <property type="entry name" value="Acyl-CoA N-acyltransferases (Nat)"/>
    <property type="match status" value="1"/>
</dbReference>
<protein>
    <recommendedName>
        <fullName evidence="1">N-acetyltransferase domain-containing protein</fullName>
    </recommendedName>
</protein>
<feature type="domain" description="N-acetyltransferase" evidence="1">
    <location>
        <begin position="203"/>
        <end position="341"/>
    </location>
</feature>
<evidence type="ECO:0000259" key="1">
    <source>
        <dbReference type="PROSITE" id="PS51186"/>
    </source>
</evidence>
<accession>A0AAX6MPV3</accession>